<dbReference type="Ensembl" id="ENSMLUT00000026060.1">
    <property type="protein sequence ID" value="ENSMLUP00000022068.1"/>
    <property type="gene ID" value="ENSMLUG00000029991.1"/>
</dbReference>
<feature type="region of interest" description="Disordered" evidence="1">
    <location>
        <begin position="510"/>
        <end position="583"/>
    </location>
</feature>
<reference evidence="2" key="3">
    <citation type="submission" date="2025-09" db="UniProtKB">
        <authorList>
            <consortium name="Ensembl"/>
        </authorList>
    </citation>
    <scope>IDENTIFICATION</scope>
</reference>
<evidence type="ECO:0000313" key="3">
    <source>
        <dbReference type="Proteomes" id="UP000001074"/>
    </source>
</evidence>
<organism evidence="2 3">
    <name type="scientific">Myotis lucifugus</name>
    <name type="common">Little brown bat</name>
    <dbReference type="NCBI Taxonomy" id="59463"/>
    <lineage>
        <taxon>Eukaryota</taxon>
        <taxon>Metazoa</taxon>
        <taxon>Chordata</taxon>
        <taxon>Craniata</taxon>
        <taxon>Vertebrata</taxon>
        <taxon>Euteleostomi</taxon>
        <taxon>Mammalia</taxon>
        <taxon>Eutheria</taxon>
        <taxon>Laurasiatheria</taxon>
        <taxon>Chiroptera</taxon>
        <taxon>Yangochiroptera</taxon>
        <taxon>Vespertilionidae</taxon>
        <taxon>Myotis</taxon>
    </lineage>
</organism>
<dbReference type="GeneTree" id="ENSGT00530000065015"/>
<dbReference type="eggNOG" id="KOG4568">
    <property type="taxonomic scope" value="Eukaryota"/>
</dbReference>
<feature type="region of interest" description="Disordered" evidence="1">
    <location>
        <begin position="809"/>
        <end position="848"/>
    </location>
</feature>
<dbReference type="OMA" id="HRPWKER"/>
<reference evidence="2 3" key="1">
    <citation type="journal article" date="2011" name="Nature">
        <title>A high-resolution map of human evolutionary constraint using 29 mammals.</title>
        <authorList>
            <person name="Lindblad-Toh K."/>
            <person name="Garber M."/>
            <person name="Zuk O."/>
            <person name="Lin M.F."/>
            <person name="Parker B.J."/>
            <person name="Washietl S."/>
            <person name="Kheradpour P."/>
            <person name="Ernst J."/>
            <person name="Jordan G."/>
            <person name="Mauceli E."/>
            <person name="Ward L.D."/>
            <person name="Lowe C.B."/>
            <person name="Holloway A.K."/>
            <person name="Clamp M."/>
            <person name="Gnerre S."/>
            <person name="Alfoldi J."/>
            <person name="Beal K."/>
            <person name="Chang J."/>
            <person name="Clawson H."/>
            <person name="Cuff J."/>
            <person name="Di Palma F."/>
            <person name="Fitzgerald S."/>
            <person name="Flicek P."/>
            <person name="Guttman M."/>
            <person name="Hubisz M.J."/>
            <person name="Jaffe D.B."/>
            <person name="Jungreis I."/>
            <person name="Kent W.J."/>
            <person name="Kostka D."/>
            <person name="Lara M."/>
            <person name="Martins A.L."/>
            <person name="Massingham T."/>
            <person name="Moltke I."/>
            <person name="Raney B.J."/>
            <person name="Rasmussen M.D."/>
            <person name="Robinson J."/>
            <person name="Stark A."/>
            <person name="Vilella A.J."/>
            <person name="Wen J."/>
            <person name="Xie X."/>
            <person name="Zody M.C."/>
            <person name="Baldwin J."/>
            <person name="Bloom T."/>
            <person name="Chin C.W."/>
            <person name="Heiman D."/>
            <person name="Nicol R."/>
            <person name="Nusbaum C."/>
            <person name="Young S."/>
            <person name="Wilkinson J."/>
            <person name="Worley K.C."/>
            <person name="Kovar C.L."/>
            <person name="Muzny D.M."/>
            <person name="Gibbs R.A."/>
            <person name="Cree A."/>
            <person name="Dihn H.H."/>
            <person name="Fowler G."/>
            <person name="Jhangiani S."/>
            <person name="Joshi V."/>
            <person name="Lee S."/>
            <person name="Lewis L.R."/>
            <person name="Nazareth L.V."/>
            <person name="Okwuonu G."/>
            <person name="Santibanez J."/>
            <person name="Warren W.C."/>
            <person name="Mardis E.R."/>
            <person name="Weinstock G.M."/>
            <person name="Wilson R.K."/>
            <person name="Delehaunty K."/>
            <person name="Dooling D."/>
            <person name="Fronik C."/>
            <person name="Fulton L."/>
            <person name="Fulton B."/>
            <person name="Graves T."/>
            <person name="Minx P."/>
            <person name="Sodergren E."/>
            <person name="Birney E."/>
            <person name="Margulies E.H."/>
            <person name="Herrero J."/>
            <person name="Green E.D."/>
            <person name="Haussler D."/>
            <person name="Siepel A."/>
            <person name="Goldman N."/>
            <person name="Pollard K.S."/>
            <person name="Pedersen J.S."/>
            <person name="Lander E.S."/>
            <person name="Kellis M."/>
        </authorList>
    </citation>
    <scope>NUCLEOTIDE SEQUENCE [LARGE SCALE GENOMIC DNA]</scope>
</reference>
<feature type="compositionally biased region" description="Basic residues" evidence="1">
    <location>
        <begin position="40"/>
        <end position="52"/>
    </location>
</feature>
<feature type="compositionally biased region" description="Low complexity" evidence="1">
    <location>
        <begin position="113"/>
        <end position="129"/>
    </location>
</feature>
<name>G1QED5_MYOLU</name>
<dbReference type="PANTHER" id="PTHR13958:SF5">
    <property type="entry name" value="COILED-COIL DOMAIN-CONTAINING PROTEIN 187"/>
    <property type="match status" value="1"/>
</dbReference>
<sequence>SALAAGPAVPATCLGEMAQTHPRDSQGHCPFSPRAPGRPAARKARARPRRRPAAAEEDLLAALRWPRPSPRPGAPWEAPCVAWTDHMERPGPPGQACSRPAWTAGEEAHDGDSSVSSGRLSGSSGGHKSCAPAHRPWKERPPLVLGSPQQHGESNPRLEQLREKIRAQACGQASCASLGTSMPSSTSHLLRASPPAPRRKVRKLKKASPAPASPGFGNPSAAGRAVQDKAMPGQEHAPSRVSQRQASVPREKHKSMKSSSCKREKAPRSSTRRAAKDQAEREDSELVGVYAWRKGQALVRGLLGPPPALPRLQSKAPSGAPAPTAELGTLASACMCAQRAPPALLLKMGGHGPHAAGKEVASVPEQRPPSDVSMPCELATRRGLWETVPFRSRRSGFLSLKGTPWAPEGWAWLSQLSRLRGAGRVPTGSSQTPVPQRVPGARHSLTAPEVAPALGSNVRSAPSDHLFLQETWRTELLKAPLLASGHPVQPPSAVTHGCLPTCPTWDPVTGPGASRPPCPSCRTSASNPDGLEAGPDHHAEKGWRPSPGAEPTFWPKPAQSTSQLAPGQENEARLPPPCPKPRGFLGHPYSPASLREFMRQKALAHQQQVLEEKASAVQARELRSQRLQGVYRQQREAVRGRAGPTKAFPLVSQTTPSIVTFVPHSAPSRGQDAPGSVGSPALRWSKVTSGMVLGDQEAPGSFCLCLDRALNQEPLETGGPQEGWADAPLPMSAGSPVGPRKLQDLTAHPPRPGLCIYLGPEEAERLGTRGPLHFRYKHARLQALETMANVLKQRIDLLTANLRGADAADTLEDLPSNPPSSRPSTHSASLPPSLGTPKPVVPACPQALVPDAGRGSPWGWADVRARLLLSPSCLPDGETLLWSPGWEQRRSVSPGGHLAYSPPGKPHVPPAK</sequence>
<keyword evidence="3" id="KW-1185">Reference proteome</keyword>
<evidence type="ECO:0008006" key="4">
    <source>
        <dbReference type="Google" id="ProtNLM"/>
    </source>
</evidence>
<proteinExistence type="predicted"/>
<dbReference type="HOGENOM" id="CLU_012638_0_0_1"/>
<feature type="region of interest" description="Disordered" evidence="1">
    <location>
        <begin position="84"/>
        <end position="283"/>
    </location>
</feature>
<feature type="compositionally biased region" description="Pro residues" evidence="1">
    <location>
        <begin position="903"/>
        <end position="912"/>
    </location>
</feature>
<dbReference type="Proteomes" id="UP000001074">
    <property type="component" value="Unassembled WGS sequence"/>
</dbReference>
<dbReference type="InterPro" id="IPR028750">
    <property type="entry name" value="CEP350/CC187"/>
</dbReference>
<reference evidence="2" key="2">
    <citation type="submission" date="2025-08" db="UniProtKB">
        <authorList>
            <consortium name="Ensembl"/>
        </authorList>
    </citation>
    <scope>IDENTIFICATION</scope>
</reference>
<feature type="compositionally biased region" description="Polar residues" evidence="1">
    <location>
        <begin position="174"/>
        <end position="188"/>
    </location>
</feature>
<accession>G1QED5</accession>
<dbReference type="GO" id="GO:0034453">
    <property type="term" value="P:microtubule anchoring"/>
    <property type="evidence" value="ECO:0007669"/>
    <property type="project" value="InterPro"/>
</dbReference>
<dbReference type="InParanoid" id="G1QED5"/>
<evidence type="ECO:0000313" key="2">
    <source>
        <dbReference type="Ensembl" id="ENSMLUP00000022068.1"/>
    </source>
</evidence>
<feature type="region of interest" description="Disordered" evidence="1">
    <location>
        <begin position="884"/>
        <end position="912"/>
    </location>
</feature>
<dbReference type="STRING" id="59463.ENSMLUP00000022068"/>
<dbReference type="GO" id="GO:0008017">
    <property type="term" value="F:microtubule binding"/>
    <property type="evidence" value="ECO:0007669"/>
    <property type="project" value="InterPro"/>
</dbReference>
<dbReference type="AlphaFoldDB" id="G1QED5"/>
<feature type="region of interest" description="Disordered" evidence="1">
    <location>
        <begin position="352"/>
        <end position="374"/>
    </location>
</feature>
<feature type="compositionally biased region" description="Basic residues" evidence="1">
    <location>
        <begin position="197"/>
        <end position="206"/>
    </location>
</feature>
<feature type="compositionally biased region" description="Basic and acidic residues" evidence="1">
    <location>
        <begin position="154"/>
        <end position="166"/>
    </location>
</feature>
<evidence type="ECO:0000256" key="1">
    <source>
        <dbReference type="SAM" id="MobiDB-lite"/>
    </source>
</evidence>
<feature type="compositionally biased region" description="Basic and acidic residues" evidence="1">
    <location>
        <begin position="534"/>
        <end position="543"/>
    </location>
</feature>
<dbReference type="EMBL" id="AAPE02057691">
    <property type="status" value="NOT_ANNOTATED_CDS"/>
    <property type="molecule type" value="Genomic_DNA"/>
</dbReference>
<dbReference type="PANTHER" id="PTHR13958">
    <property type="entry name" value="CENTROSOME-ASSOCIATED PROTEIN 350"/>
    <property type="match status" value="1"/>
</dbReference>
<protein>
    <recommendedName>
        <fullName evidence="4">Coiled-coil domain containing 187</fullName>
    </recommendedName>
</protein>
<feature type="region of interest" description="Disordered" evidence="1">
    <location>
        <begin position="1"/>
        <end position="59"/>
    </location>
</feature>
<dbReference type="GO" id="GO:0005813">
    <property type="term" value="C:centrosome"/>
    <property type="evidence" value="ECO:0007669"/>
    <property type="project" value="InterPro"/>
</dbReference>
<dbReference type="EMBL" id="AAPE02057690">
    <property type="status" value="NOT_ANNOTATED_CDS"/>
    <property type="molecule type" value="Genomic_DNA"/>
</dbReference>